<sequence>MSIRFNLRRQCLQSATCLLIGLIPVTFLSSAPLFPAMAQDAQTRVLSVTGEGSESIPTTLTQISLGVEVQGKTAAEVQQQAAEQTTAVLEAVRSQPIDQLETTGISLRPIYAYENGQELTGYQATNTISFEIPTEQAGTILDSAVQAGATRINSVSFIAADDAIAAARQQALQIATRNAQEQAGAVLSSLNFTAQEIVGIQIDQASAPPPRPLPFANEAADTVSQRLAETPVVGSEQTVRATVTLQIRY</sequence>
<dbReference type="PANTHER" id="PTHR34387:SF1">
    <property type="entry name" value="PERIPLASMIC IMMUNOGENIC PROTEIN"/>
    <property type="match status" value="1"/>
</dbReference>
<dbReference type="AlphaFoldDB" id="A0A8J7AKC8"/>
<evidence type="ECO:0000313" key="1">
    <source>
        <dbReference type="EMBL" id="MBE9079303.1"/>
    </source>
</evidence>
<dbReference type="InterPro" id="IPR052022">
    <property type="entry name" value="26kDa_periplasmic_antigen"/>
</dbReference>
<dbReference type="PANTHER" id="PTHR34387">
    <property type="entry name" value="SLR1258 PROTEIN"/>
    <property type="match status" value="1"/>
</dbReference>
<name>A0A8J7AKC8_9CYAN</name>
<evidence type="ECO:0000313" key="2">
    <source>
        <dbReference type="Proteomes" id="UP000636505"/>
    </source>
</evidence>
<gene>
    <name evidence="1" type="ORF">IQ241_18715</name>
</gene>
<dbReference type="Gene3D" id="3.30.110.170">
    <property type="entry name" value="Protein of unknown function (DUF541), domain 1"/>
    <property type="match status" value="1"/>
</dbReference>
<reference evidence="1" key="1">
    <citation type="submission" date="2020-10" db="EMBL/GenBank/DDBJ databases">
        <authorList>
            <person name="Castelo-Branco R."/>
            <person name="Eusebio N."/>
            <person name="Adriana R."/>
            <person name="Vieira A."/>
            <person name="Brugerolle De Fraissinette N."/>
            <person name="Rezende De Castro R."/>
            <person name="Schneider M.P."/>
            <person name="Vasconcelos V."/>
            <person name="Leao P.N."/>
        </authorList>
    </citation>
    <scope>NUCLEOTIDE SEQUENCE</scope>
    <source>
        <strain evidence="1">LEGE 07310</strain>
    </source>
</reference>
<organism evidence="1 2">
    <name type="scientific">Vasconcelosia minhoensis LEGE 07310</name>
    <dbReference type="NCBI Taxonomy" id="915328"/>
    <lineage>
        <taxon>Bacteria</taxon>
        <taxon>Bacillati</taxon>
        <taxon>Cyanobacteriota</taxon>
        <taxon>Cyanophyceae</taxon>
        <taxon>Nodosilineales</taxon>
        <taxon>Cymatolegaceae</taxon>
        <taxon>Vasconcelosia</taxon>
        <taxon>Vasconcelosia minhoensis</taxon>
    </lineage>
</organism>
<keyword evidence="2" id="KW-1185">Reference proteome</keyword>
<proteinExistence type="predicted"/>
<comment type="caution">
    <text evidence="1">The sequence shown here is derived from an EMBL/GenBank/DDBJ whole genome shotgun (WGS) entry which is preliminary data.</text>
</comment>
<dbReference type="GO" id="GO:0006974">
    <property type="term" value="P:DNA damage response"/>
    <property type="evidence" value="ECO:0007669"/>
    <property type="project" value="TreeGrafter"/>
</dbReference>
<dbReference type="Proteomes" id="UP000636505">
    <property type="component" value="Unassembled WGS sequence"/>
</dbReference>
<dbReference type="Gene3D" id="3.30.70.2970">
    <property type="entry name" value="Protein of unknown function (DUF541), domain 2"/>
    <property type="match status" value="1"/>
</dbReference>
<dbReference type="Pfam" id="PF04402">
    <property type="entry name" value="SIMPL"/>
    <property type="match status" value="1"/>
</dbReference>
<accession>A0A8J7AKC8</accession>
<dbReference type="EMBL" id="JADEXG010000052">
    <property type="protein sequence ID" value="MBE9079303.1"/>
    <property type="molecule type" value="Genomic_DNA"/>
</dbReference>
<protein>
    <submittedName>
        <fullName evidence="1">SIMPL domain-containing protein</fullName>
    </submittedName>
</protein>
<dbReference type="InterPro" id="IPR007497">
    <property type="entry name" value="SIMPL/DUF541"/>
</dbReference>